<feature type="transmembrane region" description="Helical" evidence="1">
    <location>
        <begin position="20"/>
        <end position="42"/>
    </location>
</feature>
<keyword evidence="1" id="KW-1133">Transmembrane helix</keyword>
<reference evidence="2 3" key="1">
    <citation type="submission" date="2020-03" db="EMBL/GenBank/DDBJ databases">
        <title>Genomic Encyclopedia of Type Strains, Phase IV (KMG-IV): sequencing the most valuable type-strain genomes for metagenomic binning, comparative biology and taxonomic classification.</title>
        <authorList>
            <person name="Goeker M."/>
        </authorList>
    </citation>
    <scope>NUCLEOTIDE SEQUENCE [LARGE SCALE GENOMIC DNA]</scope>
    <source>
        <strain evidence="2 3">DSM 19867</strain>
    </source>
</reference>
<evidence type="ECO:0000313" key="2">
    <source>
        <dbReference type="EMBL" id="NIK87575.1"/>
    </source>
</evidence>
<keyword evidence="3" id="KW-1185">Reference proteome</keyword>
<accession>A0A846MWH6</accession>
<protein>
    <submittedName>
        <fullName evidence="2">Putative membrane protein YphA (DoxX/SURF4 family)</fullName>
    </submittedName>
</protein>
<organism evidence="2 3">
    <name type="scientific">Rhizomicrobium palustre</name>
    <dbReference type="NCBI Taxonomy" id="189966"/>
    <lineage>
        <taxon>Bacteria</taxon>
        <taxon>Pseudomonadati</taxon>
        <taxon>Pseudomonadota</taxon>
        <taxon>Alphaproteobacteria</taxon>
        <taxon>Micropepsales</taxon>
        <taxon>Micropepsaceae</taxon>
        <taxon>Rhizomicrobium</taxon>
    </lineage>
</organism>
<evidence type="ECO:0000256" key="1">
    <source>
        <dbReference type="SAM" id="Phobius"/>
    </source>
</evidence>
<gene>
    <name evidence="2" type="ORF">FHS83_000893</name>
</gene>
<comment type="caution">
    <text evidence="2">The sequence shown here is derived from an EMBL/GenBank/DDBJ whole genome shotgun (WGS) entry which is preliminary data.</text>
</comment>
<sequence length="61" mass="6557">MAAITLELVGPVPIVWGRFVWLAAGGLTLLTLIASLVAYDFWNSSGQAQFMALTVSSSIWD</sequence>
<proteinExistence type="predicted"/>
<dbReference type="EMBL" id="JAASRM010000001">
    <property type="protein sequence ID" value="NIK87575.1"/>
    <property type="molecule type" value="Genomic_DNA"/>
</dbReference>
<keyword evidence="1" id="KW-0472">Membrane</keyword>
<dbReference type="AlphaFoldDB" id="A0A846MWH6"/>
<dbReference type="GO" id="GO:0016020">
    <property type="term" value="C:membrane"/>
    <property type="evidence" value="ECO:0007669"/>
    <property type="project" value="UniProtKB-SubCell"/>
</dbReference>
<name>A0A846MWH6_9PROT</name>
<dbReference type="Proteomes" id="UP000570514">
    <property type="component" value="Unassembled WGS sequence"/>
</dbReference>
<evidence type="ECO:0000313" key="3">
    <source>
        <dbReference type="Proteomes" id="UP000570514"/>
    </source>
</evidence>
<keyword evidence="1" id="KW-0812">Transmembrane</keyword>